<comment type="caution">
    <text evidence="3">The sequence shown here is derived from an EMBL/GenBank/DDBJ whole genome shotgun (WGS) entry which is preliminary data.</text>
</comment>
<organism evidence="3 4">
    <name type="scientific">Lichenicoccus roseus</name>
    <dbReference type="NCBI Taxonomy" id="2683649"/>
    <lineage>
        <taxon>Bacteria</taxon>
        <taxon>Pseudomonadati</taxon>
        <taxon>Pseudomonadota</taxon>
        <taxon>Alphaproteobacteria</taxon>
        <taxon>Acetobacterales</taxon>
        <taxon>Acetobacteraceae</taxon>
        <taxon>Lichenicoccus</taxon>
    </lineage>
</organism>
<dbReference type="InterPro" id="IPR050393">
    <property type="entry name" value="MFP_Efflux_Pump"/>
</dbReference>
<name>A0A5R9JC06_9PROT</name>
<feature type="domain" description="Multidrug resistance protein MdtA-like barrel-sandwich hybrid" evidence="1">
    <location>
        <begin position="47"/>
        <end position="187"/>
    </location>
</feature>
<dbReference type="PANTHER" id="PTHR30367">
    <property type="entry name" value="P-HYDROXYBENZOIC ACID EFFLUX PUMP SUBUNIT AAEA-RELATED"/>
    <property type="match status" value="1"/>
</dbReference>
<reference evidence="3 4" key="1">
    <citation type="submission" date="2019-05" db="EMBL/GenBank/DDBJ databases">
        <authorList>
            <person name="Pankratov T."/>
            <person name="Grouzdev D."/>
        </authorList>
    </citation>
    <scope>NUCLEOTIDE SEQUENCE [LARGE SCALE GENOMIC DNA]</scope>
    <source>
        <strain evidence="3 4">KEBCLARHB70R</strain>
    </source>
</reference>
<sequence length="294" mass="31952">MFKRARVAMRVTATLFLVAVALVVAGALWRYYTAAPWTRDGTVRVQVANIAPQISGQITELHVHDNQVVHRGDVLYVIDPFDFRVSLAEAQATAQERDDDMRNKQAEAARRQALTTLSTSVEEKQTYRNTAEQAAAAYAAAVAQLNQAKINLERTNVRSTVNGVVTNLLMRVGDYATTGTANVQVVDTDSFWIDGYFEETKLGAIHIGDRAEALLMGYRQPVIGHVQSITLGISNANATPSTQGLPSVNPVYTWVRLAQRVPVRIHIDTIPGGIVLVAGMTATVGIVASPATRN</sequence>
<dbReference type="EMBL" id="VCDI01000002">
    <property type="protein sequence ID" value="TLU72916.1"/>
    <property type="molecule type" value="Genomic_DNA"/>
</dbReference>
<accession>A0A5R9JC06</accession>
<dbReference type="InterPro" id="IPR058634">
    <property type="entry name" value="AaeA-lik-b-barrel"/>
</dbReference>
<gene>
    <name evidence="3" type="ORF">FE263_05510</name>
</gene>
<evidence type="ECO:0000259" key="2">
    <source>
        <dbReference type="Pfam" id="PF25963"/>
    </source>
</evidence>
<dbReference type="SUPFAM" id="SSF111369">
    <property type="entry name" value="HlyD-like secretion proteins"/>
    <property type="match status" value="1"/>
</dbReference>
<evidence type="ECO:0000259" key="1">
    <source>
        <dbReference type="Pfam" id="PF25917"/>
    </source>
</evidence>
<proteinExistence type="predicted"/>
<dbReference type="RefSeq" id="WP_138324990.1">
    <property type="nucleotide sequence ID" value="NZ_VCDI01000002.1"/>
</dbReference>
<evidence type="ECO:0000313" key="4">
    <source>
        <dbReference type="Proteomes" id="UP000305654"/>
    </source>
</evidence>
<dbReference type="AlphaFoldDB" id="A0A5R9JC06"/>
<dbReference type="Pfam" id="PF25917">
    <property type="entry name" value="BSH_RND"/>
    <property type="match status" value="1"/>
</dbReference>
<protein>
    <submittedName>
        <fullName evidence="3">HlyD family secretion protein</fullName>
    </submittedName>
</protein>
<evidence type="ECO:0000313" key="3">
    <source>
        <dbReference type="EMBL" id="TLU72916.1"/>
    </source>
</evidence>
<keyword evidence="4" id="KW-1185">Reference proteome</keyword>
<dbReference type="InterPro" id="IPR058625">
    <property type="entry name" value="MdtA-like_BSH"/>
</dbReference>
<dbReference type="Pfam" id="PF25963">
    <property type="entry name" value="Beta-barrel_AAEA"/>
    <property type="match status" value="1"/>
</dbReference>
<dbReference type="OrthoDB" id="9811754at2"/>
<dbReference type="Proteomes" id="UP000305654">
    <property type="component" value="Unassembled WGS sequence"/>
</dbReference>
<dbReference type="Gene3D" id="2.40.30.170">
    <property type="match status" value="1"/>
</dbReference>
<dbReference type="PANTHER" id="PTHR30367:SF1">
    <property type="entry name" value="MULTIDRUG RESISTANCE PROTEIN MDTN"/>
    <property type="match status" value="1"/>
</dbReference>
<feature type="domain" description="p-hydroxybenzoic acid efflux pump subunit AaeA-like beta-barrel" evidence="2">
    <location>
        <begin position="190"/>
        <end position="286"/>
    </location>
</feature>
<dbReference type="Gene3D" id="2.40.50.100">
    <property type="match status" value="1"/>
</dbReference>